<dbReference type="Proteomes" id="UP000054563">
    <property type="component" value="Unassembled WGS sequence"/>
</dbReference>
<evidence type="ECO:0000313" key="1">
    <source>
        <dbReference type="EMBL" id="KMU91756.1"/>
    </source>
</evidence>
<protein>
    <submittedName>
        <fullName evidence="1">Uncharacterized protein</fullName>
    </submittedName>
</protein>
<evidence type="ECO:0000313" key="2">
    <source>
        <dbReference type="Proteomes" id="UP000054563"/>
    </source>
</evidence>
<reference evidence="2" key="1">
    <citation type="journal article" date="2010" name="Genome Res.">
        <title>Population genomic sequencing of Coccidioides fungi reveals recent hybridization and transposon control.</title>
        <authorList>
            <person name="Neafsey D.E."/>
            <person name="Barker B.M."/>
            <person name="Sharpton T.J."/>
            <person name="Stajich J.E."/>
            <person name="Park D.J."/>
            <person name="Whiston E."/>
            <person name="Hung C.-Y."/>
            <person name="McMahan C."/>
            <person name="White J."/>
            <person name="Sykes S."/>
            <person name="Heiman D."/>
            <person name="Young S."/>
            <person name="Zeng Q."/>
            <person name="Abouelleil A."/>
            <person name="Aftuck L."/>
            <person name="Bessette D."/>
            <person name="Brown A."/>
            <person name="FitzGerald M."/>
            <person name="Lui A."/>
            <person name="Macdonald J.P."/>
            <person name="Priest M."/>
            <person name="Orbach M.J."/>
            <person name="Galgiani J.N."/>
            <person name="Kirkland T.N."/>
            <person name="Cole G.T."/>
            <person name="Birren B.W."/>
            <person name="Henn M.R."/>
            <person name="Taylor J.W."/>
            <person name="Rounsley S.D."/>
        </authorList>
    </citation>
    <scope>NUCLEOTIDE SEQUENCE [LARGE SCALE GENOMIC DNA]</scope>
    <source>
        <strain evidence="2">H538.4</strain>
    </source>
</reference>
<dbReference type="EMBL" id="DS017043">
    <property type="protein sequence ID" value="KMU91756.1"/>
    <property type="molecule type" value="Genomic_DNA"/>
</dbReference>
<dbReference type="VEuPathDB" id="FungiDB:CIHG_09629"/>
<proteinExistence type="predicted"/>
<dbReference type="AlphaFoldDB" id="A0A0J8S4M7"/>
<organism evidence="1 2">
    <name type="scientific">Coccidioides immitis H538.4</name>
    <dbReference type="NCBI Taxonomy" id="396776"/>
    <lineage>
        <taxon>Eukaryota</taxon>
        <taxon>Fungi</taxon>
        <taxon>Dikarya</taxon>
        <taxon>Ascomycota</taxon>
        <taxon>Pezizomycotina</taxon>
        <taxon>Eurotiomycetes</taxon>
        <taxon>Eurotiomycetidae</taxon>
        <taxon>Onygenales</taxon>
        <taxon>Onygenaceae</taxon>
        <taxon>Coccidioides</taxon>
    </lineage>
</organism>
<sequence>MWRRASTPVVAEENHEGRRTIIQRDVSANARTTARTDIPNGSPEAIRASLDETQQTEHDNGEEVMSKETCITPQIIIFPITRYYFIKPRSRRPSTIEKLKAKNTFGRHAAPGTMLIGAINTPPKEDPILLWLK</sequence>
<name>A0A0J8S4M7_COCIT</name>
<gene>
    <name evidence="1" type="ORF">CIHG_09629</name>
</gene>
<accession>A0A0J8S4M7</accession>